<dbReference type="PANTHER" id="PTHR40448">
    <property type="entry name" value="TWO-COMPONENT SENSOR HISTIDINE KINASE"/>
    <property type="match status" value="1"/>
</dbReference>
<evidence type="ECO:0000313" key="3">
    <source>
        <dbReference type="Proteomes" id="UP000546244"/>
    </source>
</evidence>
<feature type="transmembrane region" description="Helical" evidence="1">
    <location>
        <begin position="189"/>
        <end position="211"/>
    </location>
</feature>
<accession>A0A7X1A9B7</accession>
<feature type="transmembrane region" description="Helical" evidence="1">
    <location>
        <begin position="76"/>
        <end position="97"/>
    </location>
</feature>
<organism evidence="2 3">
    <name type="scientific">Listeria booriae</name>
    <dbReference type="NCBI Taxonomy" id="1552123"/>
    <lineage>
        <taxon>Bacteria</taxon>
        <taxon>Bacillati</taxon>
        <taxon>Bacillota</taxon>
        <taxon>Bacilli</taxon>
        <taxon>Bacillales</taxon>
        <taxon>Listeriaceae</taxon>
        <taxon>Listeria</taxon>
    </lineage>
</organism>
<keyword evidence="1" id="KW-1133">Transmembrane helix</keyword>
<evidence type="ECO:0000313" key="2">
    <source>
        <dbReference type="EMBL" id="MBC2373560.1"/>
    </source>
</evidence>
<proteinExistence type="predicted"/>
<gene>
    <name evidence="2" type="ORF">HBP98_16230</name>
</gene>
<dbReference type="EMBL" id="JAARMV010000006">
    <property type="protein sequence ID" value="MBC2373560.1"/>
    <property type="molecule type" value="Genomic_DNA"/>
</dbReference>
<dbReference type="PANTHER" id="PTHR40448:SF1">
    <property type="entry name" value="TWO-COMPONENT SENSOR HISTIDINE KINASE"/>
    <property type="match status" value="1"/>
</dbReference>
<feature type="transmembrane region" description="Helical" evidence="1">
    <location>
        <begin position="38"/>
        <end position="69"/>
    </location>
</feature>
<dbReference type="RefSeq" id="WP_185619975.1">
    <property type="nucleotide sequence ID" value="NZ_JAARMV010000006.1"/>
</dbReference>
<reference evidence="2 3" key="1">
    <citation type="submission" date="2020-03" db="EMBL/GenBank/DDBJ databases">
        <title>Soil Listeria distribution.</title>
        <authorList>
            <person name="Liao J."/>
            <person name="Wiedmann M."/>
        </authorList>
    </citation>
    <scope>NUCLEOTIDE SEQUENCE [LARGE SCALE GENOMIC DNA]</scope>
    <source>
        <strain evidence="2 3">FSL L7-1850</strain>
    </source>
</reference>
<keyword evidence="1" id="KW-0472">Membrane</keyword>
<protein>
    <recommendedName>
        <fullName evidence="4">SpoOB alpha-helical domain-containing protein</fullName>
    </recommendedName>
</protein>
<name>A0A7X1A9B7_9LIST</name>
<comment type="caution">
    <text evidence="2">The sequence shown here is derived from an EMBL/GenBank/DDBJ whole genome shotgun (WGS) entry which is preliminary data.</text>
</comment>
<evidence type="ECO:0000256" key="1">
    <source>
        <dbReference type="SAM" id="Phobius"/>
    </source>
</evidence>
<dbReference type="GO" id="GO:0042802">
    <property type="term" value="F:identical protein binding"/>
    <property type="evidence" value="ECO:0007669"/>
    <property type="project" value="TreeGrafter"/>
</dbReference>
<feature type="transmembrane region" description="Helical" evidence="1">
    <location>
        <begin position="154"/>
        <end position="177"/>
    </location>
</feature>
<feature type="transmembrane region" description="Helical" evidence="1">
    <location>
        <begin position="5"/>
        <end position="26"/>
    </location>
</feature>
<keyword evidence="1" id="KW-0812">Transmembrane</keyword>
<evidence type="ECO:0008006" key="4">
    <source>
        <dbReference type="Google" id="ProtNLM"/>
    </source>
</evidence>
<dbReference type="Proteomes" id="UP000546244">
    <property type="component" value="Unassembled WGS sequence"/>
</dbReference>
<dbReference type="AlphaFoldDB" id="A0A7X1A9B7"/>
<sequence length="289" mass="33186">MTYSIVMLIVAGTLQLLGMAIVANIIANKVLRKRDIAIATLFMTIGGTLFLNSMQYFTIIYTVGVLFVFMKWRKAGWVISLVAPMLSFLLAVVVDYILSWAVGKVFGVYASDYDSSILGVTLTILVFLLPFFMCAYLLGLVIHRILYRQSTADVLTRNGFVVVILMLMTSIITYLLISAENVLGFPEQLLTVYPILFITFFLIICIVFLIINKIGQEREKMKKREMEMAQLRDYTVRLEEMYADMNMFRHDYINILASLHGYIEKADQELLEKYFNEIIVPLKNRNQIK</sequence>
<feature type="transmembrane region" description="Helical" evidence="1">
    <location>
        <begin position="117"/>
        <end position="142"/>
    </location>
</feature>